<evidence type="ECO:0000259" key="1">
    <source>
        <dbReference type="Pfam" id="PF12671"/>
    </source>
</evidence>
<dbReference type="RefSeq" id="WP_121585551.1">
    <property type="nucleotide sequence ID" value="NZ_RCHT01000001.1"/>
</dbReference>
<dbReference type="PANTHER" id="PTHR40032">
    <property type="entry name" value="EXPORTED PROTEIN-RELATED"/>
    <property type="match status" value="1"/>
</dbReference>
<organism evidence="2 3">
    <name type="scientific">Anaerotruncus massiliensis</name>
    <name type="common">ex Liu et al. 2021</name>
    <dbReference type="NCBI Taxonomy" id="2321404"/>
    <lineage>
        <taxon>Bacteria</taxon>
        <taxon>Bacillati</taxon>
        <taxon>Bacillota</taxon>
        <taxon>Clostridia</taxon>
        <taxon>Eubacteriales</taxon>
        <taxon>Oscillospiraceae</taxon>
        <taxon>Anaerotruncus</taxon>
    </lineage>
</organism>
<name>A0A498D443_9FIRM</name>
<accession>A0A498D443</accession>
<proteinExistence type="predicted"/>
<sequence>MPTQIPYDRSKAAAYAEKWAFSRNPRYISFDGMGGDCTSFVSQCLYAGTGVMNYTRDTGWYYNSASDRAAAWSGVPYLYRFLTGNRSVGPYGRAAALEELERGDLIQLGDASDKWYHSLFVTEVTGDEILVSTHTFDAYRRPLSSYVYAQARGVHIEGARRW</sequence>
<comment type="caution">
    <text evidence="2">The sequence shown here is derived from an EMBL/GenBank/DDBJ whole genome shotgun (WGS) entry which is preliminary data.</text>
</comment>
<keyword evidence="3" id="KW-1185">Reference proteome</keyword>
<dbReference type="PANTHER" id="PTHR40032:SF1">
    <property type="entry name" value="EXPORTED PROTEIN"/>
    <property type="match status" value="1"/>
</dbReference>
<dbReference type="InterPro" id="IPR024301">
    <property type="entry name" value="Amidase_6"/>
</dbReference>
<dbReference type="AlphaFoldDB" id="A0A498D443"/>
<evidence type="ECO:0000313" key="3">
    <source>
        <dbReference type="Proteomes" id="UP000276301"/>
    </source>
</evidence>
<protein>
    <submittedName>
        <fullName evidence="2">Amidase</fullName>
    </submittedName>
</protein>
<feature type="domain" description="Putative amidase" evidence="1">
    <location>
        <begin position="7"/>
        <end position="155"/>
    </location>
</feature>
<dbReference type="Pfam" id="PF12671">
    <property type="entry name" value="Amidase_6"/>
    <property type="match status" value="1"/>
</dbReference>
<dbReference type="Proteomes" id="UP000276301">
    <property type="component" value="Unassembled WGS sequence"/>
</dbReference>
<reference evidence="2 3" key="1">
    <citation type="submission" date="2018-10" db="EMBL/GenBank/DDBJ databases">
        <title>Anaerotruncus faecis sp. nov., isolated from human feces.</title>
        <authorList>
            <person name="Wang Y.-J."/>
        </authorList>
    </citation>
    <scope>NUCLEOTIDE SEQUENCE [LARGE SCALE GENOMIC DNA]</scope>
    <source>
        <strain evidence="2 3">22A2-44</strain>
    </source>
</reference>
<gene>
    <name evidence="2" type="ORF">D4A47_00185</name>
</gene>
<evidence type="ECO:0000313" key="2">
    <source>
        <dbReference type="EMBL" id="RLL14441.1"/>
    </source>
</evidence>
<dbReference type="EMBL" id="RCHT01000001">
    <property type="protein sequence ID" value="RLL14441.1"/>
    <property type="molecule type" value="Genomic_DNA"/>
</dbReference>